<evidence type="ECO:0000313" key="3">
    <source>
        <dbReference type="Proteomes" id="UP000585638"/>
    </source>
</evidence>
<dbReference type="Gene3D" id="3.90.1150.10">
    <property type="entry name" value="Aspartate Aminotransferase, domain 1"/>
    <property type="match status" value="1"/>
</dbReference>
<dbReference type="SUPFAM" id="SSF53383">
    <property type="entry name" value="PLP-dependent transferases"/>
    <property type="match status" value="1"/>
</dbReference>
<name>A0A7W9KL18_9PSEU</name>
<proteinExistence type="predicted"/>
<dbReference type="EMBL" id="JACHIR010000001">
    <property type="protein sequence ID" value="MBB5894213.1"/>
    <property type="molecule type" value="Genomic_DNA"/>
</dbReference>
<gene>
    <name evidence="2" type="ORF">BJ998_005409</name>
</gene>
<dbReference type="InterPro" id="IPR000192">
    <property type="entry name" value="Aminotrans_V_dom"/>
</dbReference>
<keyword evidence="3" id="KW-1185">Reference proteome</keyword>
<dbReference type="PANTHER" id="PTHR43586">
    <property type="entry name" value="CYSTEINE DESULFURASE"/>
    <property type="match status" value="1"/>
</dbReference>
<organism evidence="2 3">
    <name type="scientific">Kutzneria kofuensis</name>
    <dbReference type="NCBI Taxonomy" id="103725"/>
    <lineage>
        <taxon>Bacteria</taxon>
        <taxon>Bacillati</taxon>
        <taxon>Actinomycetota</taxon>
        <taxon>Actinomycetes</taxon>
        <taxon>Pseudonocardiales</taxon>
        <taxon>Pseudonocardiaceae</taxon>
        <taxon>Kutzneria</taxon>
    </lineage>
</organism>
<feature type="domain" description="Aminotransferase class V" evidence="1">
    <location>
        <begin position="52"/>
        <end position="294"/>
    </location>
</feature>
<accession>A0A7W9KL18</accession>
<dbReference type="InterPro" id="IPR015421">
    <property type="entry name" value="PyrdxlP-dep_Trfase_major"/>
</dbReference>
<evidence type="ECO:0000313" key="2">
    <source>
        <dbReference type="EMBL" id="MBB5894213.1"/>
    </source>
</evidence>
<comment type="caution">
    <text evidence="2">The sequence shown here is derived from an EMBL/GenBank/DDBJ whole genome shotgun (WGS) entry which is preliminary data.</text>
</comment>
<dbReference type="Proteomes" id="UP000585638">
    <property type="component" value="Unassembled WGS sequence"/>
</dbReference>
<protein>
    <submittedName>
        <fullName evidence="2">Selenocysteine lyase/cysteine desulfurase</fullName>
    </submittedName>
</protein>
<dbReference type="Gene3D" id="3.40.640.10">
    <property type="entry name" value="Type I PLP-dependent aspartate aminotransferase-like (Major domain)"/>
    <property type="match status" value="1"/>
</dbReference>
<dbReference type="InterPro" id="IPR015422">
    <property type="entry name" value="PyrdxlP-dep_Trfase_small"/>
</dbReference>
<evidence type="ECO:0000259" key="1">
    <source>
        <dbReference type="Pfam" id="PF00266"/>
    </source>
</evidence>
<dbReference type="AlphaFoldDB" id="A0A7W9KL18"/>
<keyword evidence="2" id="KW-0456">Lyase</keyword>
<dbReference type="Pfam" id="PF00266">
    <property type="entry name" value="Aminotran_5"/>
    <property type="match status" value="1"/>
</dbReference>
<sequence length="340" mass="35693">MRHAFGQTFDIPAGYLNTASIGVPPTVVADAVEAAIRRWRVGADVPPGFDTDVAAARAAFAALVGADPAHVAIGASASQLVAIAAASVPDGSRVLVPAGEFTSVSFPFAALGHRGIKVTEAPLAEIPDAMRDHDVLAAAVVQSSDGTVLDLEAVRRNREGVTVVLDVTQALGWLPLADLGWADYVVGAGYKWLMTPRGVAWLAVRPDVIDRAVPVAANWYAGEDPWQTVYGLPLRLAGSARRLDLSPTWFSHVGAAVALPWLASLDMAAVRRHNVGLANQFLDRLGRPPGDSAIVSVDADADRLAAAGVRHSVRAGRVRLSFALSNTSDDVNLACQALIR</sequence>
<dbReference type="InterPro" id="IPR015424">
    <property type="entry name" value="PyrdxlP-dep_Trfase"/>
</dbReference>
<dbReference type="RefSeq" id="WP_312890344.1">
    <property type="nucleotide sequence ID" value="NZ_BAAAWY010000025.1"/>
</dbReference>
<dbReference type="GO" id="GO:0016829">
    <property type="term" value="F:lyase activity"/>
    <property type="evidence" value="ECO:0007669"/>
    <property type="project" value="UniProtKB-KW"/>
</dbReference>
<reference evidence="2 3" key="1">
    <citation type="submission" date="2020-08" db="EMBL/GenBank/DDBJ databases">
        <title>Sequencing the genomes of 1000 actinobacteria strains.</title>
        <authorList>
            <person name="Klenk H.-P."/>
        </authorList>
    </citation>
    <scope>NUCLEOTIDE SEQUENCE [LARGE SCALE GENOMIC DNA]</scope>
    <source>
        <strain evidence="2 3">DSM 43851</strain>
    </source>
</reference>
<dbReference type="PANTHER" id="PTHR43586:SF21">
    <property type="entry name" value="PYRIDOXAL PHOSPHATE (PLP)-DEPENDENT ASPARTATE AMINOTRANSFERASE SUPERFAMILY"/>
    <property type="match status" value="1"/>
</dbReference>